<organism evidence="1 2">
    <name type="scientific">Dryococelus australis</name>
    <dbReference type="NCBI Taxonomy" id="614101"/>
    <lineage>
        <taxon>Eukaryota</taxon>
        <taxon>Metazoa</taxon>
        <taxon>Ecdysozoa</taxon>
        <taxon>Arthropoda</taxon>
        <taxon>Hexapoda</taxon>
        <taxon>Insecta</taxon>
        <taxon>Pterygota</taxon>
        <taxon>Neoptera</taxon>
        <taxon>Polyneoptera</taxon>
        <taxon>Phasmatodea</taxon>
        <taxon>Verophasmatodea</taxon>
        <taxon>Anareolatae</taxon>
        <taxon>Phasmatidae</taxon>
        <taxon>Eurycanthinae</taxon>
        <taxon>Dryococelus</taxon>
    </lineage>
</organism>
<evidence type="ECO:0000313" key="1">
    <source>
        <dbReference type="EMBL" id="KAJ8866688.1"/>
    </source>
</evidence>
<evidence type="ECO:0000313" key="2">
    <source>
        <dbReference type="Proteomes" id="UP001159363"/>
    </source>
</evidence>
<dbReference type="EMBL" id="JARBHB010000016">
    <property type="protein sequence ID" value="KAJ8866688.1"/>
    <property type="molecule type" value="Genomic_DNA"/>
</dbReference>
<reference evidence="1 2" key="1">
    <citation type="submission" date="2023-02" db="EMBL/GenBank/DDBJ databases">
        <title>LHISI_Scaffold_Assembly.</title>
        <authorList>
            <person name="Stuart O.P."/>
            <person name="Cleave R."/>
            <person name="Magrath M.J.L."/>
            <person name="Mikheyev A.S."/>
        </authorList>
    </citation>
    <scope>NUCLEOTIDE SEQUENCE [LARGE SCALE GENOMIC DNA]</scope>
    <source>
        <strain evidence="1">Daus_M_001</strain>
        <tissue evidence="1">Leg muscle</tissue>
    </source>
</reference>
<name>A0ABQ9G3B4_9NEOP</name>
<proteinExistence type="predicted"/>
<keyword evidence="2" id="KW-1185">Reference proteome</keyword>
<sequence length="608" mass="67447">MPLVGGFSRGHPVSPALAFRRCSIHTSFHRHRLSRPRCKEPPKSLNSTKFLTPPLKSNTTMVIGSFYVHREGTALAKQQHTSQEFTNSHLCAPMKSLGKNSEGGRVGVVYSPSAVVASTMCEGYLSTSRRITSICSRVSCTESRYCEPQGTGYSARIPPWRTGLIPWQGHSQIFRVRESCRTMPRVGGFSRGSPVSPRHLHSGAAPYSYRFTLISSQNLDIKSRQNLYAFQSTTPNISASVTMPIGLGRQEVGIGRTVDSRSNARLHNRDGLEIEMKRNSNRRNWRFEISNREQQPSSTNIDESDTQNHEISLVQPFHIRTKIKLDPCPELGSFDLGSGKIIIFFIHRKLQNSIPDANLPWRSRLVRYQSVVQEALGSNTGKGMAGVVPPLAAAQMLGHDCQVVIYWRRVTRGVSYKVGSNDNRIAKGHSWKSHTVELPTRSLYAKCLARRVHKACDPSARVALRALAVHHPITHIRSTPPLLTFVLLPPARSAGVGYFSSIDDARSAASVIQFSELKESCESSLSRRQQDDDAQAPYQNTNVPHLLQQDAVLLQPPPGGGELLHEHLSKSPPLPLPHPGRQGDRWKASMACPTIQTTMVAEWFKASA</sequence>
<dbReference type="Proteomes" id="UP001159363">
    <property type="component" value="Chromosome 15"/>
</dbReference>
<comment type="caution">
    <text evidence="1">The sequence shown here is derived from an EMBL/GenBank/DDBJ whole genome shotgun (WGS) entry which is preliminary data.</text>
</comment>
<protein>
    <submittedName>
        <fullName evidence="1">Uncharacterized protein</fullName>
    </submittedName>
</protein>
<gene>
    <name evidence="1" type="ORF">PR048_032549</name>
</gene>
<accession>A0ABQ9G3B4</accession>